<feature type="compositionally biased region" description="Polar residues" evidence="1">
    <location>
        <begin position="263"/>
        <end position="293"/>
    </location>
</feature>
<sequence length="635" mass="67360">MGDKHSVSAETESSSPPLSLSNVNVRRSVSPPTNLSLEACGIYDEQVNGNVSPSQVRSLVSSVSPKAQRTMSPTQEQAKLSPASIRDDAKLSPTSSTHSVPCQGGSGPIGVSRKYPHGGGRCMAGACLARAGLNADSCQHVGDTVMSMNGDTQKDNMSRSNNSDSPKSPVSSPKALSPVVQVRNGGLTPSAESQVNTSDADTKTDASPATDTTAQIGACKTTSPSDTANLTGRGCLGVTATPFPALPPPYRVTRTSPIPPHKGQNSQSSSATQQDSNVKKSASGGSMTNGLPTCQLPVTGTSFASTVQCQPASPGSSVAGSVASFSFDGAPGGRQKQTLGELLQQIDVVSRALRSKGDFTCPDFLPDLQFLAHQSRYNSDVGVRRRIISRLVDAGILEISIKVFWFLSSADYLGTVATATTMAADHNDNMDESTESIPMLLARGRQDHRRPLMASQGKMNSVDSECQSQVSMTDTVKIIHAVITCLQYTTERSAILCEGCVRRGLMQMMLLELADPRLACTDPKDQCKVYVVKGFLSILGNIIRNYGDGRFAFRLAGALRVLQLHLKSPLLPVKIKTIILLSYVVTETENEIVNATDKNIGLVVKMLQTTVDSNNHFSRKYGFSASEAVAGKTLL</sequence>
<comment type="caution">
    <text evidence="2">The sequence shown here is derived from an EMBL/GenBank/DDBJ whole genome shotgun (WGS) entry which is preliminary data.</text>
</comment>
<proteinExistence type="predicted"/>
<gene>
    <name evidence="2" type="ORF">NP493_460g04048</name>
</gene>
<evidence type="ECO:0000313" key="3">
    <source>
        <dbReference type="Proteomes" id="UP001209878"/>
    </source>
</evidence>
<feature type="region of interest" description="Disordered" evidence="1">
    <location>
        <begin position="1"/>
        <end position="31"/>
    </location>
</feature>
<dbReference type="PANTHER" id="PTHR46270">
    <property type="entry name" value="ARMADILLO-TYPE FOLD-RELATED"/>
    <property type="match status" value="1"/>
</dbReference>
<dbReference type="Proteomes" id="UP001209878">
    <property type="component" value="Unassembled WGS sequence"/>
</dbReference>
<feature type="compositionally biased region" description="Polar residues" evidence="1">
    <location>
        <begin position="56"/>
        <end position="78"/>
    </location>
</feature>
<accession>A0AAD9KYS1</accession>
<protein>
    <submittedName>
        <fullName evidence="2">Uncharacterized protein</fullName>
    </submittedName>
</protein>
<organism evidence="2 3">
    <name type="scientific">Ridgeia piscesae</name>
    <name type="common">Tubeworm</name>
    <dbReference type="NCBI Taxonomy" id="27915"/>
    <lineage>
        <taxon>Eukaryota</taxon>
        <taxon>Metazoa</taxon>
        <taxon>Spiralia</taxon>
        <taxon>Lophotrochozoa</taxon>
        <taxon>Annelida</taxon>
        <taxon>Polychaeta</taxon>
        <taxon>Sedentaria</taxon>
        <taxon>Canalipalpata</taxon>
        <taxon>Sabellida</taxon>
        <taxon>Siboglinidae</taxon>
        <taxon>Ridgeia</taxon>
    </lineage>
</organism>
<reference evidence="2" key="1">
    <citation type="journal article" date="2023" name="Mol. Biol. Evol.">
        <title>Third-Generation Sequencing Reveals the Adaptive Role of the Epigenome in Three Deep-Sea Polychaetes.</title>
        <authorList>
            <person name="Perez M."/>
            <person name="Aroh O."/>
            <person name="Sun Y."/>
            <person name="Lan Y."/>
            <person name="Juniper S.K."/>
            <person name="Young C.R."/>
            <person name="Angers B."/>
            <person name="Qian P.Y."/>
        </authorList>
    </citation>
    <scope>NUCLEOTIDE SEQUENCE</scope>
    <source>
        <strain evidence="2">R07B-5</strain>
    </source>
</reference>
<keyword evidence="3" id="KW-1185">Reference proteome</keyword>
<feature type="compositionally biased region" description="Low complexity" evidence="1">
    <location>
        <begin position="13"/>
        <end position="31"/>
    </location>
</feature>
<feature type="compositionally biased region" description="Polar residues" evidence="1">
    <location>
        <begin position="190"/>
        <end position="230"/>
    </location>
</feature>
<dbReference type="EMBL" id="JAODUO010000460">
    <property type="protein sequence ID" value="KAK2180057.1"/>
    <property type="molecule type" value="Genomic_DNA"/>
</dbReference>
<feature type="region of interest" description="Disordered" evidence="1">
    <location>
        <begin position="56"/>
        <end position="111"/>
    </location>
</feature>
<dbReference type="AlphaFoldDB" id="A0AAD9KYS1"/>
<feature type="region of interest" description="Disordered" evidence="1">
    <location>
        <begin position="146"/>
        <end position="293"/>
    </location>
</feature>
<name>A0AAD9KYS1_RIDPI</name>
<feature type="compositionally biased region" description="Low complexity" evidence="1">
    <location>
        <begin position="160"/>
        <end position="179"/>
    </location>
</feature>
<evidence type="ECO:0000256" key="1">
    <source>
        <dbReference type="SAM" id="MobiDB-lite"/>
    </source>
</evidence>
<dbReference type="PANTHER" id="PTHR46270:SF2">
    <property type="entry name" value="TIR DOMAIN-CONTAINING PROTEIN"/>
    <property type="match status" value="1"/>
</dbReference>
<evidence type="ECO:0000313" key="2">
    <source>
        <dbReference type="EMBL" id="KAK2180057.1"/>
    </source>
</evidence>